<reference evidence="1 2" key="1">
    <citation type="submission" date="2015-01" db="EMBL/GenBank/DDBJ databases">
        <title>Genome of allotetraploid Gossypium barbadense reveals genomic plasticity and fiber elongation in cotton evolution.</title>
        <authorList>
            <person name="Chen X."/>
            <person name="Liu X."/>
            <person name="Zhao B."/>
            <person name="Zheng H."/>
            <person name="Hu Y."/>
            <person name="Lu G."/>
            <person name="Yang C."/>
            <person name="Chen J."/>
            <person name="Shan C."/>
            <person name="Zhang L."/>
            <person name="Zhou Y."/>
            <person name="Wang L."/>
            <person name="Guo W."/>
            <person name="Bai Y."/>
            <person name="Ruan J."/>
            <person name="Shangguan X."/>
            <person name="Mao Y."/>
            <person name="Jiang J."/>
            <person name="Zhu Y."/>
            <person name="Lei J."/>
            <person name="Kang H."/>
            <person name="Chen S."/>
            <person name="He X."/>
            <person name="Wang R."/>
            <person name="Wang Y."/>
            <person name="Chen J."/>
            <person name="Wang L."/>
            <person name="Yu S."/>
            <person name="Wang B."/>
            <person name="Wei J."/>
            <person name="Song S."/>
            <person name="Lu X."/>
            <person name="Gao Z."/>
            <person name="Gu W."/>
            <person name="Deng X."/>
            <person name="Ma D."/>
            <person name="Wang S."/>
            <person name="Liang W."/>
            <person name="Fang L."/>
            <person name="Cai C."/>
            <person name="Zhu X."/>
            <person name="Zhou B."/>
            <person name="Zhang Y."/>
            <person name="Chen Z."/>
            <person name="Xu S."/>
            <person name="Zhu R."/>
            <person name="Wang S."/>
            <person name="Zhang T."/>
            <person name="Zhao G."/>
        </authorList>
    </citation>
    <scope>NUCLEOTIDE SEQUENCE [LARGE SCALE GENOMIC DNA]</scope>
    <source>
        <strain evidence="2">cv. Xinhai21</strain>
        <tissue evidence="1">Leaf</tissue>
    </source>
</reference>
<name>A0A2P5W775_GOSBA</name>
<gene>
    <name evidence="1" type="ORF">GOBAR_AA33773</name>
</gene>
<proteinExistence type="predicted"/>
<protein>
    <submittedName>
        <fullName evidence="1">Uncharacterized protein</fullName>
    </submittedName>
</protein>
<organism evidence="1 2">
    <name type="scientific">Gossypium barbadense</name>
    <name type="common">Sea Island cotton</name>
    <name type="synonym">Hibiscus barbadensis</name>
    <dbReference type="NCBI Taxonomy" id="3634"/>
    <lineage>
        <taxon>Eukaryota</taxon>
        <taxon>Viridiplantae</taxon>
        <taxon>Streptophyta</taxon>
        <taxon>Embryophyta</taxon>
        <taxon>Tracheophyta</taxon>
        <taxon>Spermatophyta</taxon>
        <taxon>Magnoliopsida</taxon>
        <taxon>eudicotyledons</taxon>
        <taxon>Gunneridae</taxon>
        <taxon>Pentapetalae</taxon>
        <taxon>rosids</taxon>
        <taxon>malvids</taxon>
        <taxon>Malvales</taxon>
        <taxon>Malvaceae</taxon>
        <taxon>Malvoideae</taxon>
        <taxon>Gossypium</taxon>
    </lineage>
</organism>
<dbReference type="AlphaFoldDB" id="A0A2P5W775"/>
<sequence length="69" mass="7313">MSHARVEETESSLVPSTPVGFNSHARVFLSSSPTAMSNGCGDLAHPVSKLRGKGLSSFRIVIEPFGVLE</sequence>
<accession>A0A2P5W775</accession>
<evidence type="ECO:0000313" key="2">
    <source>
        <dbReference type="Proteomes" id="UP000239757"/>
    </source>
</evidence>
<dbReference type="EMBL" id="KZ668798">
    <property type="protein sequence ID" value="PPR86918.1"/>
    <property type="molecule type" value="Genomic_DNA"/>
</dbReference>
<dbReference type="Proteomes" id="UP000239757">
    <property type="component" value="Unassembled WGS sequence"/>
</dbReference>
<evidence type="ECO:0000313" key="1">
    <source>
        <dbReference type="EMBL" id="PPR86918.1"/>
    </source>
</evidence>